<dbReference type="Pfam" id="PF00995">
    <property type="entry name" value="Sec1"/>
    <property type="match status" value="1"/>
</dbReference>
<keyword evidence="2" id="KW-1185">Reference proteome</keyword>
<dbReference type="InterPro" id="IPR027482">
    <property type="entry name" value="Sec1-like_dom2"/>
</dbReference>
<reference evidence="3" key="2">
    <citation type="submission" date="2023-11" db="UniProtKB">
        <authorList>
            <consortium name="WormBaseParasite"/>
        </authorList>
    </citation>
    <scope>IDENTIFICATION</scope>
</reference>
<dbReference type="GO" id="GO:0016192">
    <property type="term" value="P:vesicle-mediated transport"/>
    <property type="evidence" value="ECO:0007669"/>
    <property type="project" value="InterPro"/>
</dbReference>
<evidence type="ECO:0000313" key="2">
    <source>
        <dbReference type="Proteomes" id="UP000050795"/>
    </source>
</evidence>
<evidence type="ECO:0000313" key="3">
    <source>
        <dbReference type="WBParaSite" id="TREG1_20060.6"/>
    </source>
</evidence>
<dbReference type="Proteomes" id="UP000050795">
    <property type="component" value="Unassembled WGS sequence"/>
</dbReference>
<comment type="similarity">
    <text evidence="1">Belongs to the STXBP/unc-18/SEC1 family.</text>
</comment>
<evidence type="ECO:0000256" key="1">
    <source>
        <dbReference type="ARBA" id="ARBA00009884"/>
    </source>
</evidence>
<dbReference type="SUPFAM" id="SSF56815">
    <property type="entry name" value="Sec1/munc18-like (SM) proteins"/>
    <property type="match status" value="1"/>
</dbReference>
<dbReference type="Gene3D" id="3.40.50.2060">
    <property type="match status" value="1"/>
</dbReference>
<name>A0AA85J8X9_TRIRE</name>
<accession>A0AA85J8X9</accession>
<proteinExistence type="inferred from homology"/>
<sequence length="374" mass="42266">MTFATGCLRQSVRRDFTRIFSLLPGEKILLVDPQLLKALDRVASMSTLRQLSVTKVFKIAESPPKADYERIAYMIPSEFDSCISVIKHCEVDQSKDIRRTRLIIFVPKEIAAMTYLLESRGFLGRNVCTASLSLSWIQLDTDLVTLNLPNLYPDFYLYKDYSWPHYMGMELGRLLKLTSESDLAPMGCRVHALGEASHVVAAGIRLYCIQSGLVNMDKKPSNNAYSQLNDQRNGSVLDENNSLPILDSQSSSSASLSSISLRPPPLVLIFSRDLDYITPLLVPMTFEALIHEVIGIELVSFKCRAFGNSHTTFEWHVVRVVLLLLAMHSFVGLSASDTFRVVPRPLPACYRNRNIRFLKNKFIVVICCECRILY</sequence>
<dbReference type="PANTHER" id="PTHR11679">
    <property type="entry name" value="VESICLE PROTEIN SORTING-ASSOCIATED"/>
    <property type="match status" value="1"/>
</dbReference>
<organism evidence="2 3">
    <name type="scientific">Trichobilharzia regenti</name>
    <name type="common">Nasal bird schistosome</name>
    <dbReference type="NCBI Taxonomy" id="157069"/>
    <lineage>
        <taxon>Eukaryota</taxon>
        <taxon>Metazoa</taxon>
        <taxon>Spiralia</taxon>
        <taxon>Lophotrochozoa</taxon>
        <taxon>Platyhelminthes</taxon>
        <taxon>Trematoda</taxon>
        <taxon>Digenea</taxon>
        <taxon>Strigeidida</taxon>
        <taxon>Schistosomatoidea</taxon>
        <taxon>Schistosomatidae</taxon>
        <taxon>Trichobilharzia</taxon>
    </lineage>
</organism>
<dbReference type="Gene3D" id="3.40.50.1910">
    <property type="match status" value="1"/>
</dbReference>
<dbReference type="InterPro" id="IPR043154">
    <property type="entry name" value="Sec-1-like_dom1"/>
</dbReference>
<dbReference type="WBParaSite" id="TREG1_20060.6">
    <property type="protein sequence ID" value="TREG1_20060.6"/>
    <property type="gene ID" value="TREG1_20060"/>
</dbReference>
<protein>
    <submittedName>
        <fullName evidence="3">Uncharacterized protein</fullName>
    </submittedName>
</protein>
<dbReference type="InterPro" id="IPR036045">
    <property type="entry name" value="Sec1-like_sf"/>
</dbReference>
<reference evidence="2" key="1">
    <citation type="submission" date="2022-06" db="EMBL/GenBank/DDBJ databases">
        <authorList>
            <person name="Berger JAMES D."/>
            <person name="Berger JAMES D."/>
        </authorList>
    </citation>
    <scope>NUCLEOTIDE SEQUENCE [LARGE SCALE GENOMIC DNA]</scope>
</reference>
<dbReference type="InterPro" id="IPR001619">
    <property type="entry name" value="Sec1-like"/>
</dbReference>
<dbReference type="AlphaFoldDB" id="A0AA85J8X9"/>